<evidence type="ECO:0000313" key="8">
    <source>
        <dbReference type="Proteomes" id="UP000248014"/>
    </source>
</evidence>
<feature type="domain" description="Methyl-accepting transducer" evidence="5">
    <location>
        <begin position="192"/>
        <end position="417"/>
    </location>
</feature>
<dbReference type="InterPro" id="IPR004090">
    <property type="entry name" value="Chemotax_Me-accpt_rcpt"/>
</dbReference>
<organism evidence="7 8">
    <name type="scientific">Blastomonas natatoria</name>
    <dbReference type="NCBI Taxonomy" id="34015"/>
    <lineage>
        <taxon>Bacteria</taxon>
        <taxon>Pseudomonadati</taxon>
        <taxon>Pseudomonadota</taxon>
        <taxon>Alphaproteobacteria</taxon>
        <taxon>Sphingomonadales</taxon>
        <taxon>Sphingomonadaceae</taxon>
        <taxon>Blastomonas</taxon>
    </lineage>
</organism>
<feature type="domain" description="CBS" evidence="6">
    <location>
        <begin position="31"/>
        <end position="90"/>
    </location>
</feature>
<evidence type="ECO:0000256" key="1">
    <source>
        <dbReference type="ARBA" id="ARBA00023224"/>
    </source>
</evidence>
<dbReference type="SMART" id="SM00283">
    <property type="entry name" value="MA"/>
    <property type="match status" value="1"/>
</dbReference>
<dbReference type="InterPro" id="IPR004089">
    <property type="entry name" value="MCPsignal_dom"/>
</dbReference>
<evidence type="ECO:0000256" key="3">
    <source>
        <dbReference type="PROSITE-ProRule" id="PRU00284"/>
    </source>
</evidence>
<evidence type="ECO:0000256" key="4">
    <source>
        <dbReference type="PROSITE-ProRule" id="PRU00703"/>
    </source>
</evidence>
<proteinExistence type="inferred from homology"/>
<dbReference type="PRINTS" id="PR00260">
    <property type="entry name" value="CHEMTRNSDUCR"/>
</dbReference>
<dbReference type="RefSeq" id="WP_110298125.1">
    <property type="nucleotide sequence ID" value="NZ_QJJM01000004.1"/>
</dbReference>
<dbReference type="Pfam" id="PF00015">
    <property type="entry name" value="MCPsignal"/>
    <property type="match status" value="1"/>
</dbReference>
<dbReference type="SUPFAM" id="SSF58104">
    <property type="entry name" value="Methyl-accepting chemotaxis protein (MCP) signaling domain"/>
    <property type="match status" value="1"/>
</dbReference>
<reference evidence="7 8" key="1">
    <citation type="submission" date="2018-05" db="EMBL/GenBank/DDBJ databases">
        <title>Genomic Encyclopedia of Type Strains, Phase IV (KMG-IV): sequencing the most valuable type-strain genomes for metagenomic binning, comparative biology and taxonomic classification.</title>
        <authorList>
            <person name="Goeker M."/>
        </authorList>
    </citation>
    <scope>NUCLEOTIDE SEQUENCE [LARGE SCALE GENOMIC DNA]</scope>
    <source>
        <strain evidence="7 8">DSM 3183</strain>
    </source>
</reference>
<dbReference type="PROSITE" id="PS50111">
    <property type="entry name" value="CHEMOTAXIS_TRANSDUC_2"/>
    <property type="match status" value="1"/>
</dbReference>
<dbReference type="AlphaFoldDB" id="A0A2V3V790"/>
<dbReference type="PANTHER" id="PTHR32089">
    <property type="entry name" value="METHYL-ACCEPTING CHEMOTAXIS PROTEIN MCPB"/>
    <property type="match status" value="1"/>
</dbReference>
<keyword evidence="4" id="KW-0129">CBS domain</keyword>
<dbReference type="GO" id="GO:0007165">
    <property type="term" value="P:signal transduction"/>
    <property type="evidence" value="ECO:0007669"/>
    <property type="project" value="UniProtKB-KW"/>
</dbReference>
<protein>
    <submittedName>
        <fullName evidence="7">Methyl-accepting chemotaxis protein</fullName>
    </submittedName>
</protein>
<dbReference type="Proteomes" id="UP000248014">
    <property type="component" value="Unassembled WGS sequence"/>
</dbReference>
<dbReference type="Gene3D" id="1.10.287.950">
    <property type="entry name" value="Methyl-accepting chemotaxis protein"/>
    <property type="match status" value="1"/>
</dbReference>
<evidence type="ECO:0000259" key="5">
    <source>
        <dbReference type="PROSITE" id="PS50111"/>
    </source>
</evidence>
<accession>A0A2V3V790</accession>
<dbReference type="EMBL" id="QJJM01000004">
    <property type="protein sequence ID" value="PXW77636.1"/>
    <property type="molecule type" value="Genomic_DNA"/>
</dbReference>
<sequence>MTQPRPALPSPTAAPEADVRSDRIIDWLSASDRNAPHVLRTDTLISVIDRFQANQDLRLLPVLDALGRPCGAIFERDMRRLLLNPYGHALLRNPAYGGDLTSHIRNCPTADIAQSIGETLEQYRIGRGTEGMMILRDNQLFAVLTNRRLALLAGEWEAYRARLRVGRADQIENAAQRFEGEVASLGRMMDKLSKMLESDAAEVAERSTQVGTRAAAVATAAVQTSAHMEEIAGRGRELAGALDSIAARTEEARNAAQEAVALVSAGSARTADLRVSAESIESVIDLIGEISRQVNLLALNATIEAARAGDAGRGFAVVAGEIKLLSHQTATAANRIRAYVDDIGHAVDEVSGGHAQVETAIARIAANSAEIQGAVTLQRSATQLIAFNAAQTHDASRAAGVDADAINGIAQSAAERAGAMLVIAKRVFDGAQQLAVESSHFVEQIRVA</sequence>
<keyword evidence="8" id="KW-1185">Reference proteome</keyword>
<dbReference type="PANTHER" id="PTHR32089:SF112">
    <property type="entry name" value="LYSOZYME-LIKE PROTEIN-RELATED"/>
    <property type="match status" value="1"/>
</dbReference>
<dbReference type="GO" id="GO:0004888">
    <property type="term" value="F:transmembrane signaling receptor activity"/>
    <property type="evidence" value="ECO:0007669"/>
    <property type="project" value="InterPro"/>
</dbReference>
<dbReference type="PROSITE" id="PS51371">
    <property type="entry name" value="CBS"/>
    <property type="match status" value="1"/>
</dbReference>
<comment type="similarity">
    <text evidence="2">Belongs to the methyl-accepting chemotaxis (MCP) protein family.</text>
</comment>
<dbReference type="InterPro" id="IPR000644">
    <property type="entry name" value="CBS_dom"/>
</dbReference>
<gene>
    <name evidence="7" type="ORF">C7451_104131</name>
</gene>
<evidence type="ECO:0000259" key="6">
    <source>
        <dbReference type="PROSITE" id="PS51371"/>
    </source>
</evidence>
<evidence type="ECO:0000313" key="7">
    <source>
        <dbReference type="EMBL" id="PXW77636.1"/>
    </source>
</evidence>
<comment type="caution">
    <text evidence="7">The sequence shown here is derived from an EMBL/GenBank/DDBJ whole genome shotgun (WGS) entry which is preliminary data.</text>
</comment>
<dbReference type="OrthoDB" id="7441210at2"/>
<evidence type="ECO:0000256" key="2">
    <source>
        <dbReference type="ARBA" id="ARBA00029447"/>
    </source>
</evidence>
<name>A0A2V3V790_9SPHN</name>
<dbReference type="GO" id="GO:0016020">
    <property type="term" value="C:membrane"/>
    <property type="evidence" value="ECO:0007669"/>
    <property type="project" value="InterPro"/>
</dbReference>
<dbReference type="GO" id="GO:0006935">
    <property type="term" value="P:chemotaxis"/>
    <property type="evidence" value="ECO:0007669"/>
    <property type="project" value="InterPro"/>
</dbReference>
<keyword evidence="1 3" id="KW-0807">Transducer</keyword>